<feature type="region of interest" description="Disordered" evidence="1">
    <location>
        <begin position="163"/>
        <end position="182"/>
    </location>
</feature>
<reference evidence="2 3" key="1">
    <citation type="submission" date="2024-02" db="EMBL/GenBank/DDBJ databases">
        <authorList>
            <person name="Chen Y."/>
            <person name="Shah S."/>
            <person name="Dougan E. K."/>
            <person name="Thang M."/>
            <person name="Chan C."/>
        </authorList>
    </citation>
    <scope>NUCLEOTIDE SEQUENCE [LARGE SCALE GENOMIC DNA]</scope>
</reference>
<dbReference type="Proteomes" id="UP001642484">
    <property type="component" value="Unassembled WGS sequence"/>
</dbReference>
<evidence type="ECO:0000256" key="1">
    <source>
        <dbReference type="SAM" id="MobiDB-lite"/>
    </source>
</evidence>
<protein>
    <submittedName>
        <fullName evidence="2">Uncharacterized protein</fullName>
    </submittedName>
</protein>
<keyword evidence="3" id="KW-1185">Reference proteome</keyword>
<evidence type="ECO:0000313" key="2">
    <source>
        <dbReference type="EMBL" id="CAK9042545.1"/>
    </source>
</evidence>
<proteinExistence type="predicted"/>
<sequence>MPCCRGCCGKYDPDAPLVEVNLLEAGEYSLKIGVRLPRSFLRRRAVQLLVATLGGPELDILGPKKEYVSYNGGRLVHQVKELLPDTRYTVEVSLADGLLEPAKLEARTAPATTCQFAEEDWGRSFFKLGAEGKDAKKDRALDRASRTTMSTALTGRSDLESPMTVQSVSGDRDDSTVCPSETDGVEVERTEWDFSPEEVCRQRVVEDDVLVEEFIPPSNSIQCNLCSLIDCFRLRPSTSSVPSSAAAVNSADDNEMLFSNGRAEEVLPVSTSPRRRPRPPFPGVAVDPASVGLELLPILNESQLQHVVEARAARARSEMALEVERVA</sequence>
<comment type="caution">
    <text evidence="2">The sequence shown here is derived from an EMBL/GenBank/DDBJ whole genome shotgun (WGS) entry which is preliminary data.</text>
</comment>
<name>A0ABP0LWR2_9DINO</name>
<organism evidence="2 3">
    <name type="scientific">Durusdinium trenchii</name>
    <dbReference type="NCBI Taxonomy" id="1381693"/>
    <lineage>
        <taxon>Eukaryota</taxon>
        <taxon>Sar</taxon>
        <taxon>Alveolata</taxon>
        <taxon>Dinophyceae</taxon>
        <taxon>Suessiales</taxon>
        <taxon>Symbiodiniaceae</taxon>
        <taxon>Durusdinium</taxon>
    </lineage>
</organism>
<gene>
    <name evidence="2" type="ORF">CCMP2556_LOCUS22630</name>
</gene>
<evidence type="ECO:0000313" key="3">
    <source>
        <dbReference type="Proteomes" id="UP001642484"/>
    </source>
</evidence>
<accession>A0ABP0LWR2</accession>
<dbReference type="EMBL" id="CAXAMN010014113">
    <property type="protein sequence ID" value="CAK9042545.1"/>
    <property type="molecule type" value="Genomic_DNA"/>
</dbReference>